<proteinExistence type="predicted"/>
<keyword evidence="1" id="KW-1133">Transmembrane helix</keyword>
<reference evidence="2 3" key="1">
    <citation type="submission" date="2015-09" db="EMBL/GenBank/DDBJ databases">
        <authorList>
            <consortium name="Swine Surveillance"/>
        </authorList>
    </citation>
    <scope>NUCLEOTIDE SEQUENCE [LARGE SCALE GENOMIC DNA]</scope>
    <source>
        <strain evidence="2 3">CECT 7648</strain>
    </source>
</reference>
<gene>
    <name evidence="2" type="ORF">TRN7648_00805</name>
</gene>
<feature type="transmembrane region" description="Helical" evidence="1">
    <location>
        <begin position="91"/>
        <end position="114"/>
    </location>
</feature>
<dbReference type="EMBL" id="CYSE01000001">
    <property type="protein sequence ID" value="CUH76148.1"/>
    <property type="molecule type" value="Genomic_DNA"/>
</dbReference>
<sequence length="116" mass="12132">MTQITDLPGGPEASAAEYALGLLSEEDRFGFERQLDGDPELEQEVIAWAGFLTTLTETVPPKTPPAALARRIERAAFGAPPPAIWRQVLPYALGAIAGAGIAWLVFSSGLLVGAGG</sequence>
<dbReference type="RefSeq" id="WP_058246315.1">
    <property type="nucleotide sequence ID" value="NZ_CYSE01000001.1"/>
</dbReference>
<dbReference type="AlphaFoldDB" id="A0A0P1G2X2"/>
<evidence type="ECO:0000313" key="2">
    <source>
        <dbReference type="EMBL" id="CUH76148.1"/>
    </source>
</evidence>
<keyword evidence="1" id="KW-0472">Membrane</keyword>
<evidence type="ECO:0000256" key="1">
    <source>
        <dbReference type="SAM" id="Phobius"/>
    </source>
</evidence>
<keyword evidence="3" id="KW-1185">Reference proteome</keyword>
<protein>
    <submittedName>
        <fullName evidence="2">Putative anti-sigmaE protein</fullName>
    </submittedName>
</protein>
<dbReference type="STRING" id="441103.TRN7648_00805"/>
<dbReference type="OrthoDB" id="9816387at2"/>
<accession>A0A0P1G2X2</accession>
<organism evidence="2 3">
    <name type="scientific">Tropicibacter naphthalenivorans</name>
    <dbReference type="NCBI Taxonomy" id="441103"/>
    <lineage>
        <taxon>Bacteria</taxon>
        <taxon>Pseudomonadati</taxon>
        <taxon>Pseudomonadota</taxon>
        <taxon>Alphaproteobacteria</taxon>
        <taxon>Rhodobacterales</taxon>
        <taxon>Roseobacteraceae</taxon>
        <taxon>Tropicibacter</taxon>
    </lineage>
</organism>
<evidence type="ECO:0000313" key="3">
    <source>
        <dbReference type="Proteomes" id="UP000054935"/>
    </source>
</evidence>
<dbReference type="Gene3D" id="1.10.10.1320">
    <property type="entry name" value="Anti-sigma factor, zinc-finger domain"/>
    <property type="match status" value="1"/>
</dbReference>
<keyword evidence="1" id="KW-0812">Transmembrane</keyword>
<dbReference type="Proteomes" id="UP000054935">
    <property type="component" value="Unassembled WGS sequence"/>
</dbReference>
<name>A0A0P1G2X2_9RHOB</name>
<dbReference type="InterPro" id="IPR041916">
    <property type="entry name" value="Anti_sigma_zinc_sf"/>
</dbReference>